<sequence>MQNRKIILIIAFFCVLKLTLHLIADSNSGFQGDELLHIETGNYPSLGYMEFPPVIGWLAFIQNQFHSQSVFVHHIFSHIASLLILILIALTTVKLGGKAKAVFIVLLCILTAPAFGRGHQLFQPVVFTHLFWLFSFYQLVRYVTTLDKKYLLYLTIGVGFGFLTKYDIFFFIIGLTGLLFSKRTRTSILQKDIWKYILLLLVLIAPNVLWQYNQGFPVFDMFSRLYETQLDKLTIVGVLESIVISLNPLTLFFWAGGLIYMFRTKNNFIYRPIVLTIVISIALLAINKSKAYYFYPAMITLLIFGSIWFEQKILSKRQWVLFPATGLLILSGIVLIPFGLAVLPLDTFIKFAEIEKKGNRYEIEYTEYYSKSKWEKTMEGLQNVYDSLTINERKDCLIWGKHYSQAGGVNLFRGNYKIPKAFSYHGSFYLWSPEKGELPKTIIAFSHGEAGIDFFQSFFNSVVPVKRIYNPYADDEKDLWQTIYICKEPKLNFEQLKTEFKTRIFE</sequence>
<evidence type="ECO:0000256" key="6">
    <source>
        <dbReference type="ARBA" id="ARBA00022989"/>
    </source>
</evidence>
<comment type="caution">
    <text evidence="10">The sequence shown here is derived from an EMBL/GenBank/DDBJ whole genome shotgun (WGS) entry which is preliminary data.</text>
</comment>
<evidence type="ECO:0000256" key="3">
    <source>
        <dbReference type="ARBA" id="ARBA00022676"/>
    </source>
</evidence>
<keyword evidence="2" id="KW-1003">Cell membrane</keyword>
<dbReference type="PANTHER" id="PTHR33908">
    <property type="entry name" value="MANNOSYLTRANSFERASE YKCB-RELATED"/>
    <property type="match status" value="1"/>
</dbReference>
<keyword evidence="4 10" id="KW-0808">Transferase</keyword>
<dbReference type="GO" id="GO:0016763">
    <property type="term" value="F:pentosyltransferase activity"/>
    <property type="evidence" value="ECO:0007669"/>
    <property type="project" value="TreeGrafter"/>
</dbReference>
<dbReference type="EMBL" id="SMFN01000001">
    <property type="protein sequence ID" value="TDE07734.1"/>
    <property type="molecule type" value="Genomic_DNA"/>
</dbReference>
<keyword evidence="5 8" id="KW-0812">Transmembrane</keyword>
<protein>
    <submittedName>
        <fullName evidence="10">Glycosyltransferase family 39 protein</fullName>
    </submittedName>
</protein>
<accession>A0A4R5D8N2</accession>
<keyword evidence="6 8" id="KW-1133">Transmembrane helix</keyword>
<dbReference type="OrthoDB" id="9813729at2"/>
<name>A0A4R5D8N2_9FLAO</name>
<keyword evidence="3" id="KW-0328">Glycosyltransferase</keyword>
<dbReference type="Proteomes" id="UP000294644">
    <property type="component" value="Unassembled WGS sequence"/>
</dbReference>
<evidence type="ECO:0000256" key="4">
    <source>
        <dbReference type="ARBA" id="ARBA00022679"/>
    </source>
</evidence>
<gene>
    <name evidence="10" type="ORF">E0F91_01205</name>
</gene>
<feature type="transmembrane region" description="Helical" evidence="8">
    <location>
        <begin position="233"/>
        <end position="256"/>
    </location>
</feature>
<feature type="transmembrane region" description="Helical" evidence="8">
    <location>
        <begin position="268"/>
        <end position="286"/>
    </location>
</feature>
<feature type="domain" description="Glycosyltransferase RgtA/B/C/D-like" evidence="9">
    <location>
        <begin position="52"/>
        <end position="210"/>
    </location>
</feature>
<evidence type="ECO:0000256" key="1">
    <source>
        <dbReference type="ARBA" id="ARBA00004651"/>
    </source>
</evidence>
<reference evidence="10 11" key="1">
    <citation type="submission" date="2019-03" db="EMBL/GenBank/DDBJ databases">
        <title>Flavobacterium LB-D12 sp. nov., isolated from arctic soil.</title>
        <authorList>
            <person name="Chaudhary D.K."/>
        </authorList>
    </citation>
    <scope>NUCLEOTIDE SEQUENCE [LARGE SCALE GENOMIC DNA]</scope>
    <source>
        <strain evidence="10 11">LB-D12</strain>
    </source>
</reference>
<dbReference type="Pfam" id="PF13231">
    <property type="entry name" value="PMT_2"/>
    <property type="match status" value="1"/>
</dbReference>
<dbReference type="GO" id="GO:0009103">
    <property type="term" value="P:lipopolysaccharide biosynthetic process"/>
    <property type="evidence" value="ECO:0007669"/>
    <property type="project" value="UniProtKB-ARBA"/>
</dbReference>
<dbReference type="GO" id="GO:0005886">
    <property type="term" value="C:plasma membrane"/>
    <property type="evidence" value="ECO:0007669"/>
    <property type="project" value="UniProtKB-SubCell"/>
</dbReference>
<feature type="transmembrane region" description="Helical" evidence="8">
    <location>
        <begin position="292"/>
        <end position="309"/>
    </location>
</feature>
<evidence type="ECO:0000256" key="7">
    <source>
        <dbReference type="ARBA" id="ARBA00023136"/>
    </source>
</evidence>
<comment type="subcellular location">
    <subcellularLocation>
        <location evidence="1">Cell membrane</location>
        <topology evidence="1">Multi-pass membrane protein</topology>
    </subcellularLocation>
</comment>
<evidence type="ECO:0000256" key="8">
    <source>
        <dbReference type="SAM" id="Phobius"/>
    </source>
</evidence>
<dbReference type="PANTHER" id="PTHR33908:SF11">
    <property type="entry name" value="MEMBRANE PROTEIN"/>
    <property type="match status" value="1"/>
</dbReference>
<evidence type="ECO:0000313" key="11">
    <source>
        <dbReference type="Proteomes" id="UP000294644"/>
    </source>
</evidence>
<feature type="transmembrane region" description="Helical" evidence="8">
    <location>
        <begin position="75"/>
        <end position="93"/>
    </location>
</feature>
<dbReference type="InterPro" id="IPR050297">
    <property type="entry name" value="LipidA_mod_glycosyltrf_83"/>
</dbReference>
<keyword evidence="7 8" id="KW-0472">Membrane</keyword>
<evidence type="ECO:0000256" key="5">
    <source>
        <dbReference type="ARBA" id="ARBA00022692"/>
    </source>
</evidence>
<dbReference type="AlphaFoldDB" id="A0A4R5D8N2"/>
<organism evidence="10 11">
    <name type="scientific">Flavobacterium sandaracinum</name>
    <dbReference type="NCBI Taxonomy" id="2541733"/>
    <lineage>
        <taxon>Bacteria</taxon>
        <taxon>Pseudomonadati</taxon>
        <taxon>Bacteroidota</taxon>
        <taxon>Flavobacteriia</taxon>
        <taxon>Flavobacteriales</taxon>
        <taxon>Flavobacteriaceae</taxon>
        <taxon>Flavobacterium</taxon>
    </lineage>
</organism>
<dbReference type="InterPro" id="IPR038731">
    <property type="entry name" value="RgtA/B/C-like"/>
</dbReference>
<evidence type="ECO:0000259" key="9">
    <source>
        <dbReference type="Pfam" id="PF13231"/>
    </source>
</evidence>
<evidence type="ECO:0000256" key="2">
    <source>
        <dbReference type="ARBA" id="ARBA00022475"/>
    </source>
</evidence>
<keyword evidence="11" id="KW-1185">Reference proteome</keyword>
<feature type="transmembrane region" description="Helical" evidence="8">
    <location>
        <begin position="321"/>
        <end position="343"/>
    </location>
</feature>
<proteinExistence type="predicted"/>
<feature type="transmembrane region" description="Helical" evidence="8">
    <location>
        <begin position="7"/>
        <end position="24"/>
    </location>
</feature>
<feature type="transmembrane region" description="Helical" evidence="8">
    <location>
        <begin position="99"/>
        <end position="116"/>
    </location>
</feature>
<feature type="transmembrane region" description="Helical" evidence="8">
    <location>
        <begin position="193"/>
        <end position="213"/>
    </location>
</feature>
<feature type="transmembrane region" description="Helical" evidence="8">
    <location>
        <begin position="152"/>
        <end position="181"/>
    </location>
</feature>
<evidence type="ECO:0000313" key="10">
    <source>
        <dbReference type="EMBL" id="TDE07734.1"/>
    </source>
</evidence>